<dbReference type="Proteomes" id="UP001517247">
    <property type="component" value="Unassembled WGS sequence"/>
</dbReference>
<gene>
    <name evidence="5" type="ORF">E6A44_004140</name>
</gene>
<dbReference type="InterPro" id="IPR009057">
    <property type="entry name" value="Homeodomain-like_sf"/>
</dbReference>
<evidence type="ECO:0000256" key="1">
    <source>
        <dbReference type="ARBA" id="ARBA00023015"/>
    </source>
</evidence>
<dbReference type="Gene3D" id="1.10.10.60">
    <property type="entry name" value="Homeodomain-like"/>
    <property type="match status" value="1"/>
</dbReference>
<dbReference type="Pfam" id="PF02311">
    <property type="entry name" value="AraC_binding"/>
    <property type="match status" value="1"/>
</dbReference>
<sequence length="285" mass="33753">MSLSSDHFPVLNMHEFSLHPSKECELLFHELKGGNIISKPHKHDFFIIIYFEKGQGEHWIDFKKYQVSDRQVHLLFPNQVHQWELRDGTLGYQLMMSRKWFQKFWPSLKYSNVYYQNHPVFEVSNEIGEKLLYEFKTIKSELANLNYVFWELIQTRNRIIGLLVSQAIERSFEDVENFHSNNFVTSFLNLVEVNYKTERSVSFYANQLNISANYLNVICQKNLGTTASSIIKDRVLLEAKRLLKGSDMLLKDIIYDLNFYDHANFTKFFKTLTGMTPSQFKEEDN</sequence>
<accession>A0ABW9J2I1</accession>
<organism evidence="5 6">
    <name type="scientific">Pedobacter ureilyticus</name>
    <dbReference type="NCBI Taxonomy" id="1393051"/>
    <lineage>
        <taxon>Bacteria</taxon>
        <taxon>Pseudomonadati</taxon>
        <taxon>Bacteroidota</taxon>
        <taxon>Sphingobacteriia</taxon>
        <taxon>Sphingobacteriales</taxon>
        <taxon>Sphingobacteriaceae</taxon>
        <taxon>Pedobacter</taxon>
    </lineage>
</organism>
<reference evidence="5 6" key="1">
    <citation type="submission" date="2024-12" db="EMBL/GenBank/DDBJ databases">
        <authorList>
            <person name="Hu S."/>
        </authorList>
    </citation>
    <scope>NUCLEOTIDE SEQUENCE [LARGE SCALE GENOMIC DNA]</scope>
    <source>
        <strain evidence="5 6">THG-T11</strain>
    </source>
</reference>
<dbReference type="EMBL" id="SSHJ02000001">
    <property type="protein sequence ID" value="MFN0254747.1"/>
    <property type="molecule type" value="Genomic_DNA"/>
</dbReference>
<evidence type="ECO:0000259" key="4">
    <source>
        <dbReference type="PROSITE" id="PS01124"/>
    </source>
</evidence>
<dbReference type="SUPFAM" id="SSF46689">
    <property type="entry name" value="Homeodomain-like"/>
    <property type="match status" value="1"/>
</dbReference>
<dbReference type="InterPro" id="IPR014710">
    <property type="entry name" value="RmlC-like_jellyroll"/>
</dbReference>
<dbReference type="InterPro" id="IPR018060">
    <property type="entry name" value="HTH_AraC"/>
</dbReference>
<dbReference type="SMART" id="SM00342">
    <property type="entry name" value="HTH_ARAC"/>
    <property type="match status" value="1"/>
</dbReference>
<dbReference type="RefSeq" id="WP_138721880.1">
    <property type="nucleotide sequence ID" value="NZ_SSHJ02000001.1"/>
</dbReference>
<dbReference type="SUPFAM" id="SSF51215">
    <property type="entry name" value="Regulatory protein AraC"/>
    <property type="match status" value="1"/>
</dbReference>
<dbReference type="InterPro" id="IPR003313">
    <property type="entry name" value="AraC-bd"/>
</dbReference>
<protein>
    <submittedName>
        <fullName evidence="5">AraC family transcriptional regulator</fullName>
    </submittedName>
</protein>
<keyword evidence="2" id="KW-0238">DNA-binding</keyword>
<keyword evidence="6" id="KW-1185">Reference proteome</keyword>
<evidence type="ECO:0000313" key="5">
    <source>
        <dbReference type="EMBL" id="MFN0254747.1"/>
    </source>
</evidence>
<keyword evidence="3" id="KW-0804">Transcription</keyword>
<dbReference type="Gene3D" id="2.60.120.10">
    <property type="entry name" value="Jelly Rolls"/>
    <property type="match status" value="1"/>
</dbReference>
<dbReference type="InterPro" id="IPR037923">
    <property type="entry name" value="HTH-like"/>
</dbReference>
<evidence type="ECO:0000256" key="2">
    <source>
        <dbReference type="ARBA" id="ARBA00023125"/>
    </source>
</evidence>
<name>A0ABW9J2I1_9SPHI</name>
<evidence type="ECO:0000313" key="6">
    <source>
        <dbReference type="Proteomes" id="UP001517247"/>
    </source>
</evidence>
<dbReference type="PANTHER" id="PTHR43280">
    <property type="entry name" value="ARAC-FAMILY TRANSCRIPTIONAL REGULATOR"/>
    <property type="match status" value="1"/>
</dbReference>
<dbReference type="Pfam" id="PF12833">
    <property type="entry name" value="HTH_18"/>
    <property type="match status" value="1"/>
</dbReference>
<proteinExistence type="predicted"/>
<evidence type="ECO:0000256" key="3">
    <source>
        <dbReference type="ARBA" id="ARBA00023163"/>
    </source>
</evidence>
<dbReference type="PROSITE" id="PS01124">
    <property type="entry name" value="HTH_ARAC_FAMILY_2"/>
    <property type="match status" value="1"/>
</dbReference>
<keyword evidence="1" id="KW-0805">Transcription regulation</keyword>
<feature type="domain" description="HTH araC/xylS-type" evidence="4">
    <location>
        <begin position="185"/>
        <end position="283"/>
    </location>
</feature>
<comment type="caution">
    <text evidence="5">The sequence shown here is derived from an EMBL/GenBank/DDBJ whole genome shotgun (WGS) entry which is preliminary data.</text>
</comment>
<dbReference type="PANTHER" id="PTHR43280:SF32">
    <property type="entry name" value="TRANSCRIPTIONAL REGULATORY PROTEIN"/>
    <property type="match status" value="1"/>
</dbReference>